<dbReference type="GO" id="GO:0005509">
    <property type="term" value="F:calcium ion binding"/>
    <property type="evidence" value="ECO:0007669"/>
    <property type="project" value="UniProtKB-ARBA"/>
</dbReference>
<evidence type="ECO:0000256" key="3">
    <source>
        <dbReference type="ARBA" id="ARBA00004236"/>
    </source>
</evidence>
<dbReference type="STRING" id="587636.SAMN05216199_3064"/>
<dbReference type="Gene3D" id="1.10.287.130">
    <property type="match status" value="1"/>
</dbReference>
<dbReference type="GO" id="GO:0005886">
    <property type="term" value="C:plasma membrane"/>
    <property type="evidence" value="ECO:0007669"/>
    <property type="project" value="UniProtKB-SubCell"/>
</dbReference>
<dbReference type="InterPro" id="IPR036890">
    <property type="entry name" value="HATPase_C_sf"/>
</dbReference>
<evidence type="ECO:0000256" key="5">
    <source>
        <dbReference type="ARBA" id="ARBA00022553"/>
    </source>
</evidence>
<feature type="domain" description="HAMP" evidence="15">
    <location>
        <begin position="194"/>
        <end position="256"/>
    </location>
</feature>
<feature type="transmembrane region" description="Helical" evidence="13">
    <location>
        <begin position="21"/>
        <end position="44"/>
    </location>
</feature>
<keyword evidence="7 13" id="KW-0812">Transmembrane</keyword>
<dbReference type="EC" id="2.7.13.3" evidence="4"/>
<evidence type="ECO:0000256" key="2">
    <source>
        <dbReference type="ARBA" id="ARBA00001968"/>
    </source>
</evidence>
<dbReference type="CDD" id="cd06225">
    <property type="entry name" value="HAMP"/>
    <property type="match status" value="1"/>
</dbReference>
<evidence type="ECO:0000256" key="6">
    <source>
        <dbReference type="ARBA" id="ARBA00022679"/>
    </source>
</evidence>
<evidence type="ECO:0000256" key="11">
    <source>
        <dbReference type="ARBA" id="ARBA00023136"/>
    </source>
</evidence>
<dbReference type="PANTHER" id="PTHR45436:SF5">
    <property type="entry name" value="SENSOR HISTIDINE KINASE TRCS"/>
    <property type="match status" value="1"/>
</dbReference>
<dbReference type="CDD" id="cd00082">
    <property type="entry name" value="HisKA"/>
    <property type="match status" value="1"/>
</dbReference>
<dbReference type="PRINTS" id="PR00344">
    <property type="entry name" value="BCTRLSENSOR"/>
</dbReference>
<dbReference type="SMART" id="SM00387">
    <property type="entry name" value="HATPase_c"/>
    <property type="match status" value="1"/>
</dbReference>
<feature type="domain" description="Histidine kinase" evidence="14">
    <location>
        <begin position="271"/>
        <end position="489"/>
    </location>
</feature>
<comment type="subcellular location">
    <subcellularLocation>
        <location evidence="3">Cell membrane</location>
    </subcellularLocation>
</comment>
<evidence type="ECO:0000256" key="1">
    <source>
        <dbReference type="ARBA" id="ARBA00000085"/>
    </source>
</evidence>
<protein>
    <recommendedName>
        <fullName evidence="4">histidine kinase</fullName>
        <ecNumber evidence="4">2.7.13.3</ecNumber>
    </recommendedName>
</protein>
<dbReference type="InterPro" id="IPR005467">
    <property type="entry name" value="His_kinase_dom"/>
</dbReference>
<dbReference type="PROSITE" id="PS50885">
    <property type="entry name" value="HAMP"/>
    <property type="match status" value="1"/>
</dbReference>
<dbReference type="InterPro" id="IPR003594">
    <property type="entry name" value="HATPase_dom"/>
</dbReference>
<dbReference type="FunFam" id="3.30.565.10:FF:000006">
    <property type="entry name" value="Sensor histidine kinase WalK"/>
    <property type="match status" value="1"/>
</dbReference>
<evidence type="ECO:0000256" key="12">
    <source>
        <dbReference type="SAM" id="MobiDB-lite"/>
    </source>
</evidence>
<dbReference type="Pfam" id="PF02518">
    <property type="entry name" value="HATPase_c"/>
    <property type="match status" value="1"/>
</dbReference>
<dbReference type="Pfam" id="PF00512">
    <property type="entry name" value="HisKA"/>
    <property type="match status" value="1"/>
</dbReference>
<gene>
    <name evidence="16" type="ORF">SAMN05216199_3064</name>
</gene>
<comment type="catalytic activity">
    <reaction evidence="1">
        <text>ATP + protein L-histidine = ADP + protein N-phospho-L-histidine.</text>
        <dbReference type="EC" id="2.7.13.3"/>
    </reaction>
</comment>
<sequence length="489" mass="52298">MSPTHLSERLHPSRWRLSTKLVASMVALFVAVTLLTASLTVVLLRSFLMTQLDQNVRASAMRIEPHPRDEGDDGRLPERRPGGGESFVTLVVDDSGKVYDNYVAYESNTTQLTTGQVQRIDAAQLGPAPKTVNLGGDLGSFRLVGMRDRSGLTVVTGQPLSTVNETVAQLATVVIGGTVIGLVVMGAGGAWLVRRNLAPLQRVAHTATKVSRLKLDSGDVALAERVPEGDTDPRTEVGQVGLALNSMLDNVDSALQARHESETRVRQFVADASHELRTPLASIRGYAELSRREPEPVPPSVTHALARVESEATRMSALVDDLLLLARLDAGRPLERQPVDLTMLAVDAVSDARAAAPDRQWRLDLPEEPVEVTGDAHRLHQVVANLLANARTHTPAGTTVTTTVRQEDGGVRIAVHDDGPGVPAALQPNVFERFTRGDDSRYRSQVNGSGNGSTGLGLSIVAAVTHAHGGRVELVSRPGDTTFAVTLPA</sequence>
<evidence type="ECO:0000256" key="7">
    <source>
        <dbReference type="ARBA" id="ARBA00022692"/>
    </source>
</evidence>
<dbReference type="Pfam" id="PF00672">
    <property type="entry name" value="HAMP"/>
    <property type="match status" value="1"/>
</dbReference>
<keyword evidence="5" id="KW-0597">Phosphoprotein</keyword>
<keyword evidence="17" id="KW-1185">Reference proteome</keyword>
<feature type="compositionally biased region" description="Basic and acidic residues" evidence="12">
    <location>
        <begin position="63"/>
        <end position="82"/>
    </location>
</feature>
<dbReference type="Gene3D" id="3.30.565.10">
    <property type="entry name" value="Histidine kinase-like ATPase, C-terminal domain"/>
    <property type="match status" value="1"/>
</dbReference>
<dbReference type="SUPFAM" id="SSF55874">
    <property type="entry name" value="ATPase domain of HSP90 chaperone/DNA topoisomerase II/histidine kinase"/>
    <property type="match status" value="1"/>
</dbReference>
<evidence type="ECO:0000256" key="8">
    <source>
        <dbReference type="ARBA" id="ARBA00022777"/>
    </source>
</evidence>
<keyword evidence="10" id="KW-0902">Two-component regulatory system</keyword>
<keyword evidence="8 16" id="KW-0418">Kinase</keyword>
<feature type="transmembrane region" description="Helical" evidence="13">
    <location>
        <begin position="170"/>
        <end position="193"/>
    </location>
</feature>
<keyword evidence="6" id="KW-0808">Transferase</keyword>
<keyword evidence="9 13" id="KW-1133">Transmembrane helix</keyword>
<evidence type="ECO:0000259" key="14">
    <source>
        <dbReference type="PROSITE" id="PS50109"/>
    </source>
</evidence>
<evidence type="ECO:0000256" key="4">
    <source>
        <dbReference type="ARBA" id="ARBA00012438"/>
    </source>
</evidence>
<dbReference type="PROSITE" id="PS50109">
    <property type="entry name" value="HIS_KIN"/>
    <property type="match status" value="1"/>
</dbReference>
<evidence type="ECO:0000259" key="15">
    <source>
        <dbReference type="PROSITE" id="PS50885"/>
    </source>
</evidence>
<dbReference type="Gene3D" id="6.10.340.10">
    <property type="match status" value="1"/>
</dbReference>
<dbReference type="GO" id="GO:0000155">
    <property type="term" value="F:phosphorelay sensor kinase activity"/>
    <property type="evidence" value="ECO:0007669"/>
    <property type="project" value="InterPro"/>
</dbReference>
<feature type="region of interest" description="Disordered" evidence="12">
    <location>
        <begin position="60"/>
        <end position="82"/>
    </location>
</feature>
<dbReference type="AlphaFoldDB" id="A0A1H9WNP5"/>
<dbReference type="InterPro" id="IPR004358">
    <property type="entry name" value="Sig_transdc_His_kin-like_C"/>
</dbReference>
<dbReference type="EMBL" id="FOHB01000005">
    <property type="protein sequence ID" value="SES35530.1"/>
    <property type="molecule type" value="Genomic_DNA"/>
</dbReference>
<dbReference type="FunFam" id="1.10.287.130:FF:000001">
    <property type="entry name" value="Two-component sensor histidine kinase"/>
    <property type="match status" value="1"/>
</dbReference>
<dbReference type="InterPro" id="IPR003660">
    <property type="entry name" value="HAMP_dom"/>
</dbReference>
<evidence type="ECO:0000256" key="9">
    <source>
        <dbReference type="ARBA" id="ARBA00022989"/>
    </source>
</evidence>
<proteinExistence type="predicted"/>
<evidence type="ECO:0000313" key="17">
    <source>
        <dbReference type="Proteomes" id="UP000199019"/>
    </source>
</evidence>
<name>A0A1H9WNP5_9MICO</name>
<dbReference type="SUPFAM" id="SSF47384">
    <property type="entry name" value="Homodimeric domain of signal transducing histidine kinase"/>
    <property type="match status" value="1"/>
</dbReference>
<evidence type="ECO:0000256" key="13">
    <source>
        <dbReference type="SAM" id="Phobius"/>
    </source>
</evidence>
<dbReference type="InterPro" id="IPR050428">
    <property type="entry name" value="TCS_sensor_his_kinase"/>
</dbReference>
<dbReference type="CDD" id="cd00075">
    <property type="entry name" value="HATPase"/>
    <property type="match status" value="1"/>
</dbReference>
<organism evidence="16 17">
    <name type="scientific">Pedococcus cremeus</name>
    <dbReference type="NCBI Taxonomy" id="587636"/>
    <lineage>
        <taxon>Bacteria</taxon>
        <taxon>Bacillati</taxon>
        <taxon>Actinomycetota</taxon>
        <taxon>Actinomycetes</taxon>
        <taxon>Micrococcales</taxon>
        <taxon>Intrasporangiaceae</taxon>
        <taxon>Pedococcus</taxon>
    </lineage>
</organism>
<accession>A0A1H9WNP5</accession>
<evidence type="ECO:0000256" key="10">
    <source>
        <dbReference type="ARBA" id="ARBA00023012"/>
    </source>
</evidence>
<dbReference type="SMART" id="SM00304">
    <property type="entry name" value="HAMP"/>
    <property type="match status" value="1"/>
</dbReference>
<dbReference type="InterPro" id="IPR003661">
    <property type="entry name" value="HisK_dim/P_dom"/>
</dbReference>
<dbReference type="SMART" id="SM00388">
    <property type="entry name" value="HisKA"/>
    <property type="match status" value="1"/>
</dbReference>
<dbReference type="InterPro" id="IPR036097">
    <property type="entry name" value="HisK_dim/P_sf"/>
</dbReference>
<evidence type="ECO:0000313" key="16">
    <source>
        <dbReference type="EMBL" id="SES35530.1"/>
    </source>
</evidence>
<reference evidence="17" key="1">
    <citation type="submission" date="2016-10" db="EMBL/GenBank/DDBJ databases">
        <authorList>
            <person name="Varghese N."/>
            <person name="Submissions S."/>
        </authorList>
    </citation>
    <scope>NUCLEOTIDE SEQUENCE [LARGE SCALE GENOMIC DNA]</scope>
    <source>
        <strain evidence="17">CGMCC 1.6963</strain>
    </source>
</reference>
<dbReference type="PANTHER" id="PTHR45436">
    <property type="entry name" value="SENSOR HISTIDINE KINASE YKOH"/>
    <property type="match status" value="1"/>
</dbReference>
<keyword evidence="11 13" id="KW-0472">Membrane</keyword>
<dbReference type="Proteomes" id="UP000199019">
    <property type="component" value="Unassembled WGS sequence"/>
</dbReference>
<comment type="cofactor">
    <cofactor evidence="2">
        <name>a divalent metal cation</name>
        <dbReference type="ChEBI" id="CHEBI:60240"/>
    </cofactor>
</comment>